<comment type="cofactor">
    <cofactor evidence="1">
        <name>[4Fe-4S] cluster</name>
        <dbReference type="ChEBI" id="CHEBI:49883"/>
    </cofactor>
</comment>
<evidence type="ECO:0000256" key="4">
    <source>
        <dbReference type="ARBA" id="ARBA00022723"/>
    </source>
</evidence>
<dbReference type="RefSeq" id="WP_169250672.1">
    <property type="nucleotide sequence ID" value="NZ_SPMZ01000105.1"/>
</dbReference>
<dbReference type="PANTHER" id="PTHR11228">
    <property type="entry name" value="RADICAL SAM DOMAIN PROTEIN"/>
    <property type="match status" value="1"/>
</dbReference>
<evidence type="ECO:0000256" key="6">
    <source>
        <dbReference type="ARBA" id="ARBA00023014"/>
    </source>
</evidence>
<dbReference type="PANTHER" id="PTHR11228:SF7">
    <property type="entry name" value="PQQA PEPTIDE CYCLASE"/>
    <property type="match status" value="1"/>
</dbReference>
<reference evidence="8 9" key="1">
    <citation type="submission" date="2019-03" db="EMBL/GenBank/DDBJ databases">
        <title>Metabolic reconstructions from genomes of highly enriched 'Candidatus Accumulibacter' and 'Candidatus Competibacter' bioreactor populations.</title>
        <authorList>
            <person name="Annavajhala M.K."/>
            <person name="Welles L."/>
            <person name="Abbas B."/>
            <person name="Sorokin D."/>
            <person name="Park H."/>
            <person name="Van Loosdrecht M."/>
            <person name="Chandran K."/>
        </authorList>
    </citation>
    <scope>NUCLEOTIDE SEQUENCE [LARGE SCALE GENOMIC DNA]</scope>
    <source>
        <strain evidence="8 9">SBR_G</strain>
    </source>
</reference>
<comment type="caution">
    <text evidence="8">The sequence shown here is derived from an EMBL/GenBank/DDBJ whole genome shotgun (WGS) entry which is preliminary data.</text>
</comment>
<name>A0ABX1TPQ6_9GAMM</name>
<feature type="domain" description="Radical SAM core" evidence="7">
    <location>
        <begin position="26"/>
        <end position="256"/>
    </location>
</feature>
<keyword evidence="3" id="KW-0949">S-adenosyl-L-methionine</keyword>
<dbReference type="InterPro" id="IPR007197">
    <property type="entry name" value="rSAM"/>
</dbReference>
<dbReference type="InterPro" id="IPR017200">
    <property type="entry name" value="PqqE-like"/>
</dbReference>
<dbReference type="PROSITE" id="PS51918">
    <property type="entry name" value="RADICAL_SAM"/>
    <property type="match status" value="1"/>
</dbReference>
<keyword evidence="9" id="KW-1185">Reference proteome</keyword>
<sequence length="360" mass="39293">MTAARVALPTDYGPLVSELHRRAATRRQPVNGTFELTERCNLTCQMCYVRQAAGDQAVRTKELSTPEWLELARQAVDHGMVFLLLTGGEVFLRPDFFEIYTPLTRLGLILTLFTNGTLITEARAARLAEAPPSRTEITLYGATATTYEAVTGVPGSYARCCAGIEALVKHRVPLGLKTTITRHNVGELDAMRQMAHDWGLPFSAGWLLSQRRDGAPSEAAACRLSAAECVALEATDRASATEWTETALREASLGPDRNFYCQAGQAAFVVNPRGEMNACIDLPLPAARPLETGFRAAWEQVQRFVDTAPPLAPSCLACDARAYCPRCPAWSALETDTLTEPVPYLCEIAQARKGRYGQPA</sequence>
<dbReference type="SFLD" id="SFLDS00029">
    <property type="entry name" value="Radical_SAM"/>
    <property type="match status" value="1"/>
</dbReference>
<keyword evidence="6" id="KW-0411">Iron-sulfur</keyword>
<evidence type="ECO:0000256" key="1">
    <source>
        <dbReference type="ARBA" id="ARBA00001966"/>
    </source>
</evidence>
<dbReference type="Proteomes" id="UP000760480">
    <property type="component" value="Unassembled WGS sequence"/>
</dbReference>
<proteinExistence type="predicted"/>
<dbReference type="EMBL" id="SPMZ01000105">
    <property type="protein sequence ID" value="NMQ21401.1"/>
    <property type="molecule type" value="Genomic_DNA"/>
</dbReference>
<evidence type="ECO:0000313" key="8">
    <source>
        <dbReference type="EMBL" id="NMQ21401.1"/>
    </source>
</evidence>
<dbReference type="SUPFAM" id="SSF102114">
    <property type="entry name" value="Radical SAM enzymes"/>
    <property type="match status" value="1"/>
</dbReference>
<gene>
    <name evidence="8" type="ORF">E4P82_20655</name>
</gene>
<dbReference type="SFLD" id="SFLDG01386">
    <property type="entry name" value="main_SPASM_domain-containing"/>
    <property type="match status" value="1"/>
</dbReference>
<evidence type="ECO:0000313" key="9">
    <source>
        <dbReference type="Proteomes" id="UP000760480"/>
    </source>
</evidence>
<dbReference type="InterPro" id="IPR050377">
    <property type="entry name" value="Radical_SAM_PqqE_MftC-like"/>
</dbReference>
<dbReference type="InterPro" id="IPR013785">
    <property type="entry name" value="Aldolase_TIM"/>
</dbReference>
<evidence type="ECO:0000256" key="5">
    <source>
        <dbReference type="ARBA" id="ARBA00023004"/>
    </source>
</evidence>
<keyword evidence="5" id="KW-0408">Iron</keyword>
<keyword evidence="4" id="KW-0479">Metal-binding</keyword>
<evidence type="ECO:0000256" key="2">
    <source>
        <dbReference type="ARBA" id="ARBA00022485"/>
    </source>
</evidence>
<organism evidence="8 9">
    <name type="scientific">Candidatus Competibacter phosphatis</name>
    <dbReference type="NCBI Taxonomy" id="221280"/>
    <lineage>
        <taxon>Bacteria</taxon>
        <taxon>Pseudomonadati</taxon>
        <taxon>Pseudomonadota</taxon>
        <taxon>Gammaproteobacteria</taxon>
        <taxon>Candidatus Competibacteraceae</taxon>
        <taxon>Candidatus Competibacter</taxon>
    </lineage>
</organism>
<keyword evidence="2" id="KW-0004">4Fe-4S</keyword>
<dbReference type="InterPro" id="IPR058240">
    <property type="entry name" value="rSAM_sf"/>
</dbReference>
<evidence type="ECO:0000259" key="7">
    <source>
        <dbReference type="PROSITE" id="PS51918"/>
    </source>
</evidence>
<dbReference type="CDD" id="cd01335">
    <property type="entry name" value="Radical_SAM"/>
    <property type="match status" value="1"/>
</dbReference>
<dbReference type="PIRSF" id="PIRSF037420">
    <property type="entry name" value="PQQ_syn_pqqE"/>
    <property type="match status" value="1"/>
</dbReference>
<dbReference type="Pfam" id="PF04055">
    <property type="entry name" value="Radical_SAM"/>
    <property type="match status" value="1"/>
</dbReference>
<protein>
    <submittedName>
        <fullName evidence="8">Radical SAM protein</fullName>
    </submittedName>
</protein>
<dbReference type="Gene3D" id="3.20.20.70">
    <property type="entry name" value="Aldolase class I"/>
    <property type="match status" value="1"/>
</dbReference>
<dbReference type="SFLD" id="SFLDG01067">
    <property type="entry name" value="SPASM/twitch_domain_containing"/>
    <property type="match status" value="1"/>
</dbReference>
<accession>A0ABX1TPQ6</accession>
<evidence type="ECO:0000256" key="3">
    <source>
        <dbReference type="ARBA" id="ARBA00022691"/>
    </source>
</evidence>